<organism evidence="1 2">
    <name type="scientific">Peronosclerospora sorghi</name>
    <dbReference type="NCBI Taxonomy" id="230839"/>
    <lineage>
        <taxon>Eukaryota</taxon>
        <taxon>Sar</taxon>
        <taxon>Stramenopiles</taxon>
        <taxon>Oomycota</taxon>
        <taxon>Peronosporomycetes</taxon>
        <taxon>Peronosporales</taxon>
        <taxon>Peronosporaceae</taxon>
        <taxon>Peronosclerospora</taxon>
    </lineage>
</organism>
<name>A0ACC0W362_9STRA</name>
<evidence type="ECO:0000313" key="2">
    <source>
        <dbReference type="Proteomes" id="UP001163321"/>
    </source>
</evidence>
<proteinExistence type="predicted"/>
<sequence length="68" mass="7898">MLCDLNYAEAVARAPQLVIALNPRTQKLNLLQMECKLPLELFEILWRWLLMESCAGEYVEASCDFTYD</sequence>
<accession>A0ACC0W362</accession>
<dbReference type="EMBL" id="CM047584">
    <property type="protein sequence ID" value="KAI9912156.1"/>
    <property type="molecule type" value="Genomic_DNA"/>
</dbReference>
<keyword evidence="2" id="KW-1185">Reference proteome</keyword>
<comment type="caution">
    <text evidence="1">The sequence shown here is derived from an EMBL/GenBank/DDBJ whole genome shotgun (WGS) entry which is preliminary data.</text>
</comment>
<protein>
    <submittedName>
        <fullName evidence="1">Uncharacterized protein</fullName>
    </submittedName>
</protein>
<gene>
    <name evidence="1" type="ORF">PsorP6_009088</name>
</gene>
<evidence type="ECO:0000313" key="1">
    <source>
        <dbReference type="EMBL" id="KAI9912156.1"/>
    </source>
</evidence>
<dbReference type="Proteomes" id="UP001163321">
    <property type="component" value="Chromosome 5"/>
</dbReference>
<reference evidence="1 2" key="1">
    <citation type="journal article" date="2022" name="bioRxiv">
        <title>The genome of the oomycete Peronosclerospora sorghi, a cosmopolitan pathogen of maize and sorghum, is inflated with dispersed pseudogenes.</title>
        <authorList>
            <person name="Fletcher K."/>
            <person name="Martin F."/>
            <person name="Isakeit T."/>
            <person name="Cavanaugh K."/>
            <person name="Magill C."/>
            <person name="Michelmore R."/>
        </authorList>
    </citation>
    <scope>NUCLEOTIDE SEQUENCE [LARGE SCALE GENOMIC DNA]</scope>
    <source>
        <strain evidence="1">P6</strain>
    </source>
</reference>